<proteinExistence type="inferred from homology"/>
<keyword evidence="7" id="KW-0503">Monooxygenase</keyword>
<keyword evidence="4" id="KW-0274">FAD</keyword>
<gene>
    <name evidence="8" type="ORF">J2S59_003753</name>
</gene>
<keyword evidence="6" id="KW-0560">Oxidoreductase</keyword>
<dbReference type="Gene3D" id="3.50.50.60">
    <property type="entry name" value="FAD/NAD(P)-binding domain"/>
    <property type="match status" value="2"/>
</dbReference>
<evidence type="ECO:0000256" key="4">
    <source>
        <dbReference type="ARBA" id="ARBA00022827"/>
    </source>
</evidence>
<dbReference type="Proteomes" id="UP001240447">
    <property type="component" value="Unassembled WGS sequence"/>
</dbReference>
<evidence type="ECO:0000313" key="8">
    <source>
        <dbReference type="EMBL" id="MDP9823944.1"/>
    </source>
</evidence>
<evidence type="ECO:0000313" key="9">
    <source>
        <dbReference type="Proteomes" id="UP001240447"/>
    </source>
</evidence>
<dbReference type="InterPro" id="IPR050775">
    <property type="entry name" value="FAD-binding_Monooxygenases"/>
</dbReference>
<evidence type="ECO:0000256" key="3">
    <source>
        <dbReference type="ARBA" id="ARBA00022630"/>
    </source>
</evidence>
<organism evidence="8 9">
    <name type="scientific">Nocardioides massiliensis</name>
    <dbReference type="NCBI Taxonomy" id="1325935"/>
    <lineage>
        <taxon>Bacteria</taxon>
        <taxon>Bacillati</taxon>
        <taxon>Actinomycetota</taxon>
        <taxon>Actinomycetes</taxon>
        <taxon>Propionibacteriales</taxon>
        <taxon>Nocardioidaceae</taxon>
        <taxon>Nocardioides</taxon>
    </lineage>
</organism>
<dbReference type="RefSeq" id="WP_068117690.1">
    <property type="nucleotide sequence ID" value="NZ_CCXJ01000100.1"/>
</dbReference>
<comment type="similarity">
    <text evidence="2">Belongs to the FAD-binding monooxygenase family.</text>
</comment>
<keyword evidence="9" id="KW-1185">Reference proteome</keyword>
<sequence>MSTPTSGPSTGPSTGTDRPDVVVVGAGFAGLYALHLLRQRGLDVRVFEAGDDVGGTWYWNRYPGARCDIESIFYSYSFDEDLKKEWQWSERYAAQPEILAYLQHVADRFDLRRDITLSTRVESAHFDEETERWTVTTDQGETVSAQHLVLGVGLLSSTNLPQILGRDDFAGPTYHTGAWPHEPVDFTGQRVGVIGTGSSGIQLIPLVAEQADHLTVFQRTANFSLPARNGDPDPRFVRKFHEDFEGTREQLRSSSYGILLEPPTKSVLEVSDEEREATYRERWEEGTLTGILQAYNDTVRNHEANHHASEFVRKRIAEMVDDPQVADDLTPRGYAYGTKRPCLDTNYYATYNRDNVTLVNVRRDPIERITATGIIAGGTEHELDALVFATGYDAMTGPLLGIDIRGRDGARLADKWENGPVTYLGISTAGFPNMYMICGPGSPSALSNAVVSIEQHVEWVADLLTHLEEQGIAVVEAEPDAEVAWTEHVQVAGRATLYPETDSWYMGANIPGKPRVFLPYIGGVGYYREHCAKIAADGYPGFALRAPSTT</sequence>
<name>A0ABT9NU42_9ACTN</name>
<evidence type="ECO:0000256" key="2">
    <source>
        <dbReference type="ARBA" id="ARBA00010139"/>
    </source>
</evidence>
<comment type="cofactor">
    <cofactor evidence="1">
        <name>FAD</name>
        <dbReference type="ChEBI" id="CHEBI:57692"/>
    </cofactor>
</comment>
<dbReference type="PANTHER" id="PTHR43098">
    <property type="entry name" value="L-ORNITHINE N(5)-MONOOXYGENASE-RELATED"/>
    <property type="match status" value="1"/>
</dbReference>
<evidence type="ECO:0000256" key="7">
    <source>
        <dbReference type="ARBA" id="ARBA00023033"/>
    </source>
</evidence>
<comment type="caution">
    <text evidence="8">The sequence shown here is derived from an EMBL/GenBank/DDBJ whole genome shotgun (WGS) entry which is preliminary data.</text>
</comment>
<evidence type="ECO:0000256" key="6">
    <source>
        <dbReference type="ARBA" id="ARBA00023002"/>
    </source>
</evidence>
<dbReference type="PANTHER" id="PTHR43098:SF3">
    <property type="entry name" value="L-ORNITHINE N(5)-MONOOXYGENASE-RELATED"/>
    <property type="match status" value="1"/>
</dbReference>
<dbReference type="InterPro" id="IPR036188">
    <property type="entry name" value="FAD/NAD-bd_sf"/>
</dbReference>
<dbReference type="EMBL" id="JAUSQM010000001">
    <property type="protein sequence ID" value="MDP9823944.1"/>
    <property type="molecule type" value="Genomic_DNA"/>
</dbReference>
<dbReference type="SUPFAM" id="SSF51905">
    <property type="entry name" value="FAD/NAD(P)-binding domain"/>
    <property type="match status" value="3"/>
</dbReference>
<reference evidence="8 9" key="1">
    <citation type="submission" date="2023-07" db="EMBL/GenBank/DDBJ databases">
        <title>Sequencing the genomes of 1000 actinobacteria strains.</title>
        <authorList>
            <person name="Klenk H.-P."/>
        </authorList>
    </citation>
    <scope>NUCLEOTIDE SEQUENCE [LARGE SCALE GENOMIC DNA]</scope>
    <source>
        <strain evidence="8 9">GD13</strain>
    </source>
</reference>
<accession>A0ABT9NU42</accession>
<evidence type="ECO:0000256" key="1">
    <source>
        <dbReference type="ARBA" id="ARBA00001974"/>
    </source>
</evidence>
<dbReference type="PRINTS" id="PR00411">
    <property type="entry name" value="PNDRDTASEI"/>
</dbReference>
<keyword evidence="5" id="KW-0521">NADP</keyword>
<keyword evidence="3" id="KW-0285">Flavoprotein</keyword>
<dbReference type="Pfam" id="PF13738">
    <property type="entry name" value="Pyr_redox_3"/>
    <property type="match status" value="1"/>
</dbReference>
<evidence type="ECO:0000256" key="5">
    <source>
        <dbReference type="ARBA" id="ARBA00022857"/>
    </source>
</evidence>
<protein>
    <submittedName>
        <fullName evidence="8">Cation diffusion facilitator CzcD-associated flavoprotein CzcO</fullName>
    </submittedName>
</protein>